<dbReference type="Proteomes" id="UP000887569">
    <property type="component" value="Unplaced"/>
</dbReference>
<dbReference type="AlphaFoldDB" id="A0A914ZSK3"/>
<protein>
    <submittedName>
        <fullName evidence="2">Transmembrane protein</fullName>
    </submittedName>
</protein>
<accession>A0A914ZSK3</accession>
<keyword evidence="1" id="KW-1185">Reference proteome</keyword>
<evidence type="ECO:0000313" key="2">
    <source>
        <dbReference type="WBParaSite" id="PgB08_g051_t06"/>
    </source>
</evidence>
<organism evidence="1 2">
    <name type="scientific">Parascaris univalens</name>
    <name type="common">Nematode worm</name>
    <dbReference type="NCBI Taxonomy" id="6257"/>
    <lineage>
        <taxon>Eukaryota</taxon>
        <taxon>Metazoa</taxon>
        <taxon>Ecdysozoa</taxon>
        <taxon>Nematoda</taxon>
        <taxon>Chromadorea</taxon>
        <taxon>Rhabditida</taxon>
        <taxon>Spirurina</taxon>
        <taxon>Ascaridomorpha</taxon>
        <taxon>Ascaridoidea</taxon>
        <taxon>Ascarididae</taxon>
        <taxon>Parascaris</taxon>
    </lineage>
</organism>
<dbReference type="WBParaSite" id="PgB08_g051_t06">
    <property type="protein sequence ID" value="PgB08_g051_t06"/>
    <property type="gene ID" value="PgB08_g051"/>
</dbReference>
<sequence length="140" mass="15763">MWIIIVSRLVGYMAVVIPSRLLAFGRDCGRGTTLTAKEFEESAGSGLAPSFENHMVGEASRCKFIIGKLLTCRETNFSNIGNLQISCEELSSKQFSYLDGFTSTITLCGIDMYLICCCTYRLYSTFYSFRDEARLSKRIR</sequence>
<proteinExistence type="predicted"/>
<evidence type="ECO:0000313" key="1">
    <source>
        <dbReference type="Proteomes" id="UP000887569"/>
    </source>
</evidence>
<name>A0A914ZSK3_PARUN</name>
<reference evidence="2" key="1">
    <citation type="submission" date="2022-11" db="UniProtKB">
        <authorList>
            <consortium name="WormBaseParasite"/>
        </authorList>
    </citation>
    <scope>IDENTIFICATION</scope>
</reference>